<feature type="compositionally biased region" description="Polar residues" evidence="1">
    <location>
        <begin position="187"/>
        <end position="201"/>
    </location>
</feature>
<keyword evidence="3" id="KW-1185">Reference proteome</keyword>
<evidence type="ECO:0008006" key="4">
    <source>
        <dbReference type="Google" id="ProtNLM"/>
    </source>
</evidence>
<feature type="compositionally biased region" description="Basic and acidic residues" evidence="1">
    <location>
        <begin position="53"/>
        <end position="67"/>
    </location>
</feature>
<feature type="compositionally biased region" description="Polar residues" evidence="1">
    <location>
        <begin position="41"/>
        <end position="50"/>
    </location>
</feature>
<name>A0ABX7PXY8_9BACT</name>
<evidence type="ECO:0000256" key="1">
    <source>
        <dbReference type="SAM" id="MobiDB-lite"/>
    </source>
</evidence>
<reference evidence="2 3" key="1">
    <citation type="submission" date="2020-12" db="EMBL/GenBank/DDBJ databases">
        <authorList>
            <person name="Awala S.I."/>
            <person name="Gwak J.-H."/>
            <person name="Kim S.-J."/>
            <person name="Rhee S.-K."/>
        </authorList>
    </citation>
    <scope>NUCLEOTIDE SEQUENCE [LARGE SCALE GENOMIC DNA]</scope>
    <source>
        <strain evidence="2 3">IT5</strain>
    </source>
</reference>
<feature type="region of interest" description="Disordered" evidence="1">
    <location>
        <begin position="1"/>
        <end position="84"/>
    </location>
</feature>
<evidence type="ECO:0000313" key="3">
    <source>
        <dbReference type="Proteomes" id="UP000663088"/>
    </source>
</evidence>
<sequence length="229" mass="25206">MNVVESPLSAGEGSEPTVPLKIPNPSIHSSPNTYKGGVLNKENNALNTEEANPEPKRSKKIAEDQQKENNLGTQNESLPQPLVPNNELPQPIILDFRIRELMELKKIAREIGGSLVITIEPKGITAADLIVPLRNSGMFNVESKDGRLFIVTSNGEQQKRIYEEEIAALSRRQSALLQNISVLQNLMNANNGPRPNSSDSPSPIGEEQKPGMQPMARNNSFPEEYPLPK</sequence>
<feature type="compositionally biased region" description="Polar residues" evidence="1">
    <location>
        <begin position="68"/>
        <end position="78"/>
    </location>
</feature>
<feature type="region of interest" description="Disordered" evidence="1">
    <location>
        <begin position="187"/>
        <end position="229"/>
    </location>
</feature>
<dbReference type="EMBL" id="CP065956">
    <property type="protein sequence ID" value="QSR87685.1"/>
    <property type="molecule type" value="Genomic_DNA"/>
</dbReference>
<accession>A0ABX7PXY8</accession>
<protein>
    <recommendedName>
        <fullName evidence="4">Flagellar hook-length control protein FliK</fullName>
    </recommendedName>
</protein>
<evidence type="ECO:0000313" key="2">
    <source>
        <dbReference type="EMBL" id="QSR87685.1"/>
    </source>
</evidence>
<gene>
    <name evidence="2" type="ORF">EM20IM_00390</name>
</gene>
<proteinExistence type="predicted"/>
<organism evidence="2 3">
    <name type="scientific">Candidatus Methylacidiphilum infernorum</name>
    <dbReference type="NCBI Taxonomy" id="511746"/>
    <lineage>
        <taxon>Bacteria</taxon>
        <taxon>Pseudomonadati</taxon>
        <taxon>Verrucomicrobiota</taxon>
        <taxon>Methylacidiphilae</taxon>
        <taxon>Methylacidiphilales</taxon>
        <taxon>Methylacidiphilaceae</taxon>
        <taxon>Methylacidiphilum (ex Ratnadevi et al. 2023)</taxon>
    </lineage>
</organism>
<dbReference type="Proteomes" id="UP000663088">
    <property type="component" value="Chromosome"/>
</dbReference>